<dbReference type="PANTHER" id="PTHR31573">
    <property type="entry name" value="ALPHA-KETOGLUTARATE-DEPENDENT DIOXYGENASE ALKB HOMOLOG 2"/>
    <property type="match status" value="1"/>
</dbReference>
<keyword evidence="5" id="KW-1185">Reference proteome</keyword>
<accession>A0AAF0Y2B2</accession>
<proteinExistence type="predicted"/>
<feature type="region of interest" description="Disordered" evidence="2">
    <location>
        <begin position="778"/>
        <end position="807"/>
    </location>
</feature>
<feature type="compositionally biased region" description="Low complexity" evidence="2">
    <location>
        <begin position="274"/>
        <end position="289"/>
    </location>
</feature>
<dbReference type="InterPro" id="IPR037151">
    <property type="entry name" value="AlkB-like_sf"/>
</dbReference>
<feature type="compositionally biased region" description="Basic and acidic residues" evidence="2">
    <location>
        <begin position="114"/>
        <end position="156"/>
    </location>
</feature>
<feature type="compositionally biased region" description="Pro residues" evidence="2">
    <location>
        <begin position="605"/>
        <end position="614"/>
    </location>
</feature>
<dbReference type="AlphaFoldDB" id="A0AAF0Y2B2"/>
<feature type="region of interest" description="Disordered" evidence="2">
    <location>
        <begin position="105"/>
        <end position="289"/>
    </location>
</feature>
<dbReference type="SUPFAM" id="SSF51197">
    <property type="entry name" value="Clavaminate synthase-like"/>
    <property type="match status" value="1"/>
</dbReference>
<gene>
    <name evidence="4" type="ORF">LOC62_02G002516</name>
</gene>
<evidence type="ECO:0000256" key="2">
    <source>
        <dbReference type="SAM" id="MobiDB-lite"/>
    </source>
</evidence>
<feature type="region of interest" description="Disordered" evidence="2">
    <location>
        <begin position="566"/>
        <end position="651"/>
    </location>
</feature>
<dbReference type="InterPro" id="IPR027450">
    <property type="entry name" value="AlkB-like"/>
</dbReference>
<feature type="compositionally biased region" description="Basic and acidic residues" evidence="2">
    <location>
        <begin position="164"/>
        <end position="206"/>
    </location>
</feature>
<sequence length="1108" mass="120228">MPLQPCLQERFVSPALKAAFELRGHRQAVSPDLWADICADMIEGALAGPDAAHEAALEAEFHALVYGAAPGPRVTRDDRLFRARVLWAAYGGARGGLERAEDMVRAQGGRLPSRHVDTDTSIERIGRIDGGAKRKNRRGDGGAEKKIKIEAGVDGKKSKKERRRSREDKGKEKERVKEEKMKADDGEKDCEKRKKDNKAAKAERKADKKKSKSKDKVERSARRAADGTKTKRKRCVSDADSDIDFDPDPTPEAEGSAAPESKTKAVKSQRKASKATAKAAASPAPSLPLAIEKKRAPPTRHYRTINDNLLVKLGLLAPQPKTKRKNVKVKAEPEDVAISATGSVAVIRPARPRPRPRPPPGGGILSSTFTAVLRLVADLPRAHVPPRPERQTTATIAMARPRPPVWAQTRQELCEALPYYRAFQSGMYMSKQVAYGYLLDGFPAPRDVWAAGGRVIISHGGGQSTRTLDTRGEPVSCLLSDHSAKSDRIATLMRASASHAPVVLLAGAEYALLPWTLGCTYWVSGVWFEAAPCDPESGGHGFFRRLKVRFDWVDSQGTPWWEREQVATPTGAASGATSCQPDPPPLPPPPTSAVEKPCPDTVPSAPAPTAPPSPESSVLSSAPPSPMPTPKHHPTRPFLPTPPDSEADITLPPPEEQLVQLQLWAGGSVSNHYVDLERQRPNSGPYESPLRGVYRPGEHTLANAYPFRDTQAAELLFAGATCPTCKTHSPRLYAEGWICVQPACKQFWMLSTPRGLFPIPFGMALTFDPGFLQPAATPPHRRSVPFSVVPPAPSGAETGESDDAQSGSRTLWKGWVCTACGRANCRYRWERWECRACGNRLSDAGAIVTASGLPPRLDILGEADDCSPGIVMSLRRLSNPPATVVAYTLPRAGTVYHILHDSSHAADAIWEAYQRAAVDVPCAPLFERRELKSNTVKGGLLSQQFAINSGASYKYIVETLSYTFAESPPSVMDALQLIRERVASVLGERVDFNEILSVMYREGQKMNWHDDSEPGLGPVVAALSLGSPATMSFRRKTARNKAAAPASASASAATSSKEPLRRPLPVLNFALSHGDVVMMSGRAIQHMYDHKVVPLGLRVAATARVIQG</sequence>
<dbReference type="GO" id="GO:0051747">
    <property type="term" value="F:cytosine C-5 DNA demethylase activity"/>
    <property type="evidence" value="ECO:0007669"/>
    <property type="project" value="TreeGrafter"/>
</dbReference>
<protein>
    <recommendedName>
        <fullName evidence="3">Alpha-ketoglutarate-dependent dioxygenase AlkB-like domain-containing protein</fullName>
    </recommendedName>
</protein>
<feature type="region of interest" description="Disordered" evidence="2">
    <location>
        <begin position="1037"/>
        <end position="1057"/>
    </location>
</feature>
<evidence type="ECO:0000256" key="1">
    <source>
        <dbReference type="PIRSR" id="PIRSR632852-1"/>
    </source>
</evidence>
<dbReference type="Pfam" id="PF13532">
    <property type="entry name" value="2OG-FeII_Oxy_2"/>
    <property type="match status" value="1"/>
</dbReference>
<dbReference type="GeneID" id="87805763"/>
<reference evidence="4" key="1">
    <citation type="submission" date="2023-10" db="EMBL/GenBank/DDBJ databases">
        <authorList>
            <person name="Noh H."/>
        </authorList>
    </citation>
    <scope>NUCLEOTIDE SEQUENCE</scope>
    <source>
        <strain evidence="4">DUCC4014</strain>
    </source>
</reference>
<feature type="binding site" evidence="1">
    <location>
        <position position="1090"/>
    </location>
    <ligand>
        <name>2-oxoglutarate</name>
        <dbReference type="ChEBI" id="CHEBI:16810"/>
    </ligand>
</feature>
<feature type="domain" description="Alpha-ketoglutarate-dependent dioxygenase AlkB-like" evidence="3">
    <location>
        <begin position="948"/>
        <end position="1094"/>
    </location>
</feature>
<evidence type="ECO:0000313" key="5">
    <source>
        <dbReference type="Proteomes" id="UP000827549"/>
    </source>
</evidence>
<organism evidence="4 5">
    <name type="scientific">Vanrija pseudolonga</name>
    <dbReference type="NCBI Taxonomy" id="143232"/>
    <lineage>
        <taxon>Eukaryota</taxon>
        <taxon>Fungi</taxon>
        <taxon>Dikarya</taxon>
        <taxon>Basidiomycota</taxon>
        <taxon>Agaricomycotina</taxon>
        <taxon>Tremellomycetes</taxon>
        <taxon>Trichosporonales</taxon>
        <taxon>Trichosporonaceae</taxon>
        <taxon>Vanrija</taxon>
    </lineage>
</organism>
<dbReference type="GO" id="GO:0006307">
    <property type="term" value="P:DNA alkylation repair"/>
    <property type="evidence" value="ECO:0007669"/>
    <property type="project" value="TreeGrafter"/>
</dbReference>
<feature type="compositionally biased region" description="Pro residues" evidence="2">
    <location>
        <begin position="581"/>
        <end position="591"/>
    </location>
</feature>
<dbReference type="GO" id="GO:0035516">
    <property type="term" value="F:broad specificity oxidative DNA demethylase activity"/>
    <property type="evidence" value="ECO:0007669"/>
    <property type="project" value="TreeGrafter"/>
</dbReference>
<dbReference type="RefSeq" id="XP_062625010.1">
    <property type="nucleotide sequence ID" value="XM_062769026.1"/>
</dbReference>
<feature type="compositionally biased region" description="Basic and acidic residues" evidence="2">
    <location>
        <begin position="214"/>
        <end position="229"/>
    </location>
</feature>
<feature type="compositionally biased region" description="Low complexity" evidence="2">
    <location>
        <begin position="567"/>
        <end position="578"/>
    </location>
</feature>
<dbReference type="EMBL" id="CP086715">
    <property type="protein sequence ID" value="WOO78978.1"/>
    <property type="molecule type" value="Genomic_DNA"/>
</dbReference>
<feature type="compositionally biased region" description="Basic residues" evidence="2">
    <location>
        <begin position="264"/>
        <end position="273"/>
    </location>
</feature>
<feature type="binding site" evidence="1">
    <location>
        <position position="1009"/>
    </location>
    <ligand>
        <name>2-oxoglutarate</name>
        <dbReference type="ChEBI" id="CHEBI:16810"/>
    </ligand>
</feature>
<evidence type="ECO:0000313" key="4">
    <source>
        <dbReference type="EMBL" id="WOO78978.1"/>
    </source>
</evidence>
<feature type="compositionally biased region" description="Low complexity" evidence="2">
    <location>
        <begin position="1042"/>
        <end position="1056"/>
    </location>
</feature>
<dbReference type="InterPro" id="IPR032852">
    <property type="entry name" value="ALKBH2"/>
</dbReference>
<dbReference type="PANTHER" id="PTHR31573:SF4">
    <property type="entry name" value="FE2OG DIOXYGENASE DOMAIN-CONTAINING PROTEIN"/>
    <property type="match status" value="1"/>
</dbReference>
<dbReference type="Gene3D" id="2.60.120.590">
    <property type="entry name" value="Alpha-ketoglutarate-dependent dioxygenase AlkB-like"/>
    <property type="match status" value="1"/>
</dbReference>
<dbReference type="GO" id="GO:0008198">
    <property type="term" value="F:ferrous iron binding"/>
    <property type="evidence" value="ECO:0007669"/>
    <property type="project" value="TreeGrafter"/>
</dbReference>
<feature type="binding site" evidence="1">
    <location>
        <position position="1000"/>
    </location>
    <ligand>
        <name>2-oxoglutarate</name>
        <dbReference type="ChEBI" id="CHEBI:16810"/>
    </ligand>
</feature>
<name>A0AAF0Y2B2_9TREE</name>
<feature type="compositionally biased region" description="Acidic residues" evidence="2">
    <location>
        <begin position="239"/>
        <end position="251"/>
    </location>
</feature>
<evidence type="ECO:0000259" key="3">
    <source>
        <dbReference type="Pfam" id="PF13532"/>
    </source>
</evidence>
<dbReference type="Proteomes" id="UP000827549">
    <property type="component" value="Chromosome 2"/>
</dbReference>